<evidence type="ECO:0000256" key="3">
    <source>
        <dbReference type="SAM" id="Coils"/>
    </source>
</evidence>
<keyword evidence="5" id="KW-1185">Reference proteome</keyword>
<name>A0A6I6JRB8_9BACT</name>
<sequence>MKKVVLTFAVILIVAGISFAQKYAFIDSEYILENIPAFTAAQEQLDQLSSQYQKELESMHAEIEQMYQDYQAESVLLSEDMKRKREDVIITKEKDYKQLQAKYFGPNGDLFKKRQGLVKPIQDDIFNAVQEIANEGSYATVFDKAGGTTLFYTNPRYDLSDQVLQKLGYK</sequence>
<keyword evidence="2" id="KW-0732">Signal</keyword>
<dbReference type="Gene3D" id="3.30.910.20">
    <property type="entry name" value="Skp domain"/>
    <property type="match status" value="1"/>
</dbReference>
<reference evidence="4 5" key="1">
    <citation type="submission" date="2019-11" db="EMBL/GenBank/DDBJ databases">
        <authorList>
            <person name="Zheng R.K."/>
            <person name="Sun C.M."/>
        </authorList>
    </citation>
    <scope>NUCLEOTIDE SEQUENCE [LARGE SCALE GENOMIC DNA]</scope>
    <source>
        <strain evidence="4 5">WC007</strain>
    </source>
</reference>
<evidence type="ECO:0000313" key="5">
    <source>
        <dbReference type="Proteomes" id="UP000428260"/>
    </source>
</evidence>
<comment type="similarity">
    <text evidence="1">Belongs to the Skp family.</text>
</comment>
<dbReference type="SUPFAM" id="SSF111384">
    <property type="entry name" value="OmpH-like"/>
    <property type="match status" value="1"/>
</dbReference>
<accession>A0A6I6JRB8</accession>
<dbReference type="Pfam" id="PF03938">
    <property type="entry name" value="OmpH"/>
    <property type="match status" value="1"/>
</dbReference>
<dbReference type="AlphaFoldDB" id="A0A6I6JRB8"/>
<feature type="coiled-coil region" evidence="3">
    <location>
        <begin position="38"/>
        <end position="73"/>
    </location>
</feature>
<dbReference type="GO" id="GO:0050821">
    <property type="term" value="P:protein stabilization"/>
    <property type="evidence" value="ECO:0007669"/>
    <property type="project" value="TreeGrafter"/>
</dbReference>
<dbReference type="PANTHER" id="PTHR35089:SF1">
    <property type="entry name" value="CHAPERONE PROTEIN SKP"/>
    <property type="match status" value="1"/>
</dbReference>
<dbReference type="GO" id="GO:0005829">
    <property type="term" value="C:cytosol"/>
    <property type="evidence" value="ECO:0007669"/>
    <property type="project" value="TreeGrafter"/>
</dbReference>
<evidence type="ECO:0000256" key="1">
    <source>
        <dbReference type="ARBA" id="ARBA00009091"/>
    </source>
</evidence>
<dbReference type="EMBL" id="CP046401">
    <property type="protein sequence ID" value="QGY45496.1"/>
    <property type="molecule type" value="Genomic_DNA"/>
</dbReference>
<organism evidence="4 5">
    <name type="scientific">Maribellus comscasis</name>
    <dbReference type="NCBI Taxonomy" id="2681766"/>
    <lineage>
        <taxon>Bacteria</taxon>
        <taxon>Pseudomonadati</taxon>
        <taxon>Bacteroidota</taxon>
        <taxon>Bacteroidia</taxon>
        <taxon>Marinilabiliales</taxon>
        <taxon>Prolixibacteraceae</taxon>
        <taxon>Maribellus</taxon>
    </lineage>
</organism>
<dbReference type="PANTHER" id="PTHR35089">
    <property type="entry name" value="CHAPERONE PROTEIN SKP"/>
    <property type="match status" value="1"/>
</dbReference>
<dbReference type="RefSeq" id="WP_158868639.1">
    <property type="nucleotide sequence ID" value="NZ_CP046401.1"/>
</dbReference>
<dbReference type="Proteomes" id="UP000428260">
    <property type="component" value="Chromosome"/>
</dbReference>
<dbReference type="KEGG" id="mcos:GM418_18010"/>
<dbReference type="InterPro" id="IPR024930">
    <property type="entry name" value="Skp_dom_sf"/>
</dbReference>
<protein>
    <submittedName>
        <fullName evidence="4">OmpH family outer membrane protein</fullName>
    </submittedName>
</protein>
<dbReference type="InterPro" id="IPR005632">
    <property type="entry name" value="Chaperone_Skp"/>
</dbReference>
<evidence type="ECO:0000313" key="4">
    <source>
        <dbReference type="EMBL" id="QGY45496.1"/>
    </source>
</evidence>
<dbReference type="SMART" id="SM00935">
    <property type="entry name" value="OmpH"/>
    <property type="match status" value="1"/>
</dbReference>
<proteinExistence type="inferred from homology"/>
<evidence type="ECO:0000256" key="2">
    <source>
        <dbReference type="ARBA" id="ARBA00022729"/>
    </source>
</evidence>
<keyword evidence="3" id="KW-0175">Coiled coil</keyword>
<gene>
    <name evidence="4" type="ORF">GM418_18010</name>
</gene>
<dbReference type="GO" id="GO:0051082">
    <property type="term" value="F:unfolded protein binding"/>
    <property type="evidence" value="ECO:0007669"/>
    <property type="project" value="InterPro"/>
</dbReference>